<dbReference type="AlphaFoldDB" id="A0A0F9D489"/>
<accession>A0A0F9D489</accession>
<proteinExistence type="predicted"/>
<dbReference type="EMBL" id="LAZR01041178">
    <property type="protein sequence ID" value="KKL12641.1"/>
    <property type="molecule type" value="Genomic_DNA"/>
</dbReference>
<protein>
    <submittedName>
        <fullName evidence="1">Uncharacterized protein</fullName>
    </submittedName>
</protein>
<reference evidence="1" key="1">
    <citation type="journal article" date="2015" name="Nature">
        <title>Complex archaea that bridge the gap between prokaryotes and eukaryotes.</title>
        <authorList>
            <person name="Spang A."/>
            <person name="Saw J.H."/>
            <person name="Jorgensen S.L."/>
            <person name="Zaremba-Niedzwiedzka K."/>
            <person name="Martijn J."/>
            <person name="Lind A.E."/>
            <person name="van Eijk R."/>
            <person name="Schleper C."/>
            <person name="Guy L."/>
            <person name="Ettema T.J."/>
        </authorList>
    </citation>
    <scope>NUCLEOTIDE SEQUENCE</scope>
</reference>
<sequence>MIGIIESTSKSQSGKTLGVKIGGKYYTTKNWELADLVGKEIVFEPEPSEFNGKTMYWLNEYSVSGGTNAGPAAQVVDQAVAASADDKDCLIGAMALTKSCPGTREEVWETFQFFYFKLKGWDRIPF</sequence>
<organism evidence="1">
    <name type="scientific">marine sediment metagenome</name>
    <dbReference type="NCBI Taxonomy" id="412755"/>
    <lineage>
        <taxon>unclassified sequences</taxon>
        <taxon>metagenomes</taxon>
        <taxon>ecological metagenomes</taxon>
    </lineage>
</organism>
<comment type="caution">
    <text evidence="1">The sequence shown here is derived from an EMBL/GenBank/DDBJ whole genome shotgun (WGS) entry which is preliminary data.</text>
</comment>
<evidence type="ECO:0000313" key="1">
    <source>
        <dbReference type="EMBL" id="KKL12641.1"/>
    </source>
</evidence>
<name>A0A0F9D489_9ZZZZ</name>
<gene>
    <name evidence="1" type="ORF">LCGC14_2533740</name>
</gene>